<dbReference type="EMBL" id="CP071869">
    <property type="protein sequence ID" value="QTE23515.1"/>
    <property type="molecule type" value="Genomic_DNA"/>
</dbReference>
<evidence type="ECO:0000313" key="4">
    <source>
        <dbReference type="Proteomes" id="UP000663920"/>
    </source>
</evidence>
<organism evidence="3 4">
    <name type="scientific">Polaribacter cellanae</name>
    <dbReference type="NCBI Taxonomy" id="2818493"/>
    <lineage>
        <taxon>Bacteria</taxon>
        <taxon>Pseudomonadati</taxon>
        <taxon>Bacteroidota</taxon>
        <taxon>Flavobacteriia</taxon>
        <taxon>Flavobacteriales</taxon>
        <taxon>Flavobacteriaceae</taxon>
    </lineage>
</organism>
<evidence type="ECO:0000313" key="3">
    <source>
        <dbReference type="EMBL" id="QTE23515.1"/>
    </source>
</evidence>
<proteinExistence type="predicted"/>
<feature type="transmembrane region" description="Helical" evidence="1">
    <location>
        <begin position="51"/>
        <end position="78"/>
    </location>
</feature>
<dbReference type="KEGG" id="pcea:J3359_04330"/>
<accession>A0A975CQK2</accession>
<feature type="transmembrane region" description="Helical" evidence="1">
    <location>
        <begin position="24"/>
        <end position="45"/>
    </location>
</feature>
<keyword evidence="1" id="KW-0812">Transmembrane</keyword>
<reference evidence="3 4" key="1">
    <citation type="submission" date="2021-03" db="EMBL/GenBank/DDBJ databases">
        <title>Complete genome of Polaribacter_sp.SM13.</title>
        <authorList>
            <person name="Jeong S.W."/>
            <person name="Bae J.W."/>
        </authorList>
    </citation>
    <scope>NUCLEOTIDE SEQUENCE [LARGE SCALE GENOMIC DNA]</scope>
    <source>
        <strain evidence="3 4">SM13</strain>
    </source>
</reference>
<evidence type="ECO:0000256" key="1">
    <source>
        <dbReference type="SAM" id="Phobius"/>
    </source>
</evidence>
<gene>
    <name evidence="3" type="ORF">J3359_04330</name>
</gene>
<name>A0A975CQK2_9FLAO</name>
<protein>
    <submittedName>
        <fullName evidence="3">2TM domain-containing protein</fullName>
    </submittedName>
</protein>
<keyword evidence="1" id="KW-1133">Transmembrane helix</keyword>
<feature type="domain" description="2TM" evidence="2">
    <location>
        <begin position="13"/>
        <end position="92"/>
    </location>
</feature>
<dbReference type="AlphaFoldDB" id="A0A975CQK2"/>
<dbReference type="InterPro" id="IPR025698">
    <property type="entry name" value="2TM_dom"/>
</dbReference>
<keyword evidence="4" id="KW-1185">Reference proteome</keyword>
<dbReference type="RefSeq" id="WP_208079522.1">
    <property type="nucleotide sequence ID" value="NZ_CP071869.1"/>
</dbReference>
<dbReference type="Pfam" id="PF13239">
    <property type="entry name" value="2TM"/>
    <property type="match status" value="1"/>
</dbReference>
<evidence type="ECO:0000259" key="2">
    <source>
        <dbReference type="Pfam" id="PF13239"/>
    </source>
</evidence>
<keyword evidence="1" id="KW-0472">Membrane</keyword>
<dbReference type="Proteomes" id="UP000663920">
    <property type="component" value="Chromosome"/>
</dbReference>
<sequence length="98" mass="11791">MEDKYLQEQEYLKAKKKVKEIKDFYMHLVVMIFALPIVITVNLLFVPNFHFFWLAAFGMLFSVAIHWVQVFGFSKFGLGNNWEEKKIKQIMKENEKNR</sequence>